<keyword evidence="3" id="KW-1185">Reference proteome</keyword>
<evidence type="ECO:0000313" key="2">
    <source>
        <dbReference type="EMBL" id="MFC3996283.1"/>
    </source>
</evidence>
<feature type="transmembrane region" description="Helical" evidence="1">
    <location>
        <begin position="6"/>
        <end position="28"/>
    </location>
</feature>
<accession>A0ABV8FMK3</accession>
<comment type="caution">
    <text evidence="2">The sequence shown here is derived from an EMBL/GenBank/DDBJ whole genome shotgun (WGS) entry which is preliminary data.</text>
</comment>
<reference evidence="3" key="1">
    <citation type="journal article" date="2019" name="Int. J. Syst. Evol. Microbiol.">
        <title>The Global Catalogue of Microorganisms (GCM) 10K type strain sequencing project: providing services to taxonomists for standard genome sequencing and annotation.</title>
        <authorList>
            <consortium name="The Broad Institute Genomics Platform"/>
            <consortium name="The Broad Institute Genome Sequencing Center for Infectious Disease"/>
            <person name="Wu L."/>
            <person name="Ma J."/>
        </authorList>
    </citation>
    <scope>NUCLEOTIDE SEQUENCE [LARGE SCALE GENOMIC DNA]</scope>
    <source>
        <strain evidence="3">TBRC 1826</strain>
    </source>
</reference>
<organism evidence="2 3">
    <name type="scientific">Nocardiopsis sediminis</name>
    <dbReference type="NCBI Taxonomy" id="1778267"/>
    <lineage>
        <taxon>Bacteria</taxon>
        <taxon>Bacillati</taxon>
        <taxon>Actinomycetota</taxon>
        <taxon>Actinomycetes</taxon>
        <taxon>Streptosporangiales</taxon>
        <taxon>Nocardiopsidaceae</taxon>
        <taxon>Nocardiopsis</taxon>
    </lineage>
</organism>
<protein>
    <recommendedName>
        <fullName evidence="4">DUF4145 domain-containing protein</fullName>
    </recommendedName>
</protein>
<gene>
    <name evidence="2" type="ORF">ACFOVU_10180</name>
</gene>
<keyword evidence="1" id="KW-0472">Membrane</keyword>
<keyword evidence="1" id="KW-1133">Transmembrane helix</keyword>
<dbReference type="EMBL" id="JBHSBH010000007">
    <property type="protein sequence ID" value="MFC3996283.1"/>
    <property type="molecule type" value="Genomic_DNA"/>
</dbReference>
<proteinExistence type="predicted"/>
<dbReference type="Proteomes" id="UP001595847">
    <property type="component" value="Unassembled WGS sequence"/>
</dbReference>
<evidence type="ECO:0008006" key="4">
    <source>
        <dbReference type="Google" id="ProtNLM"/>
    </source>
</evidence>
<sequence length="181" mass="20771">MDTSVLLGGGAAGAIIGLVTTFMTQFFAGRHQTREFDRADRVRREERQVEEERARDEQKRADYIALNTASRDFLTALTDLLHAVERTESRQEEREALERARGVHRSRYAEAQLRVPDAVLETASSVNRRLMSLFGMVKRLDNGRAHDGDTFETAQPRIQEIWGLLSKLRREMRIDLGVTER</sequence>
<evidence type="ECO:0000256" key="1">
    <source>
        <dbReference type="SAM" id="Phobius"/>
    </source>
</evidence>
<keyword evidence="1" id="KW-0812">Transmembrane</keyword>
<evidence type="ECO:0000313" key="3">
    <source>
        <dbReference type="Proteomes" id="UP001595847"/>
    </source>
</evidence>
<dbReference type="RefSeq" id="WP_378532194.1">
    <property type="nucleotide sequence ID" value="NZ_JBHSBH010000007.1"/>
</dbReference>
<name>A0ABV8FMK3_9ACTN</name>